<comment type="caution">
    <text evidence="2">The sequence shown here is derived from an EMBL/GenBank/DDBJ whole genome shotgun (WGS) entry which is preliminary data.</text>
</comment>
<dbReference type="OrthoDB" id="9776116at2"/>
<reference evidence="2 3" key="1">
    <citation type="submission" date="2011-08" db="EMBL/GenBank/DDBJ databases">
        <title>The Genome Sequence of Alistipes indistinctus YIT 12060.</title>
        <authorList>
            <consortium name="The Broad Institute Genome Sequencing Platform"/>
            <person name="Earl A."/>
            <person name="Ward D."/>
            <person name="Feldgarden M."/>
            <person name="Gevers D."/>
            <person name="Morotomi M."/>
            <person name="Young S.K."/>
            <person name="Zeng Q."/>
            <person name="Gargeya S."/>
            <person name="Fitzgerald M."/>
            <person name="Haas B."/>
            <person name="Abouelleil A."/>
            <person name="Alvarado L."/>
            <person name="Arachchi H.M."/>
            <person name="Berlin A."/>
            <person name="Brown A."/>
            <person name="Chapman S.B."/>
            <person name="Chen Z."/>
            <person name="Dunbar C."/>
            <person name="Freedman E."/>
            <person name="Gearin G."/>
            <person name="Gellesch M."/>
            <person name="Goldberg J."/>
            <person name="Griggs A."/>
            <person name="Gujja S."/>
            <person name="Heiman D."/>
            <person name="Howarth C."/>
            <person name="Larson L."/>
            <person name="Lui A."/>
            <person name="MacDonald P.J.P."/>
            <person name="Montmayeur A."/>
            <person name="Murphy C."/>
            <person name="Neiman D."/>
            <person name="Pearson M."/>
            <person name="Priest M."/>
            <person name="Roberts A."/>
            <person name="Saif S."/>
            <person name="Shea T."/>
            <person name="Shenoy N."/>
            <person name="Sisk P."/>
            <person name="Stolte C."/>
            <person name="Sykes S."/>
            <person name="Wortman J."/>
            <person name="Nusbaum C."/>
            <person name="Birren B."/>
        </authorList>
    </citation>
    <scope>NUCLEOTIDE SEQUENCE [LARGE SCALE GENOMIC DNA]</scope>
    <source>
        <strain evidence="2 3">YIT 12060</strain>
    </source>
</reference>
<dbReference type="STRING" id="742725.HMPREF9450_00148"/>
<dbReference type="eggNOG" id="COG1721">
    <property type="taxonomic scope" value="Bacteria"/>
</dbReference>
<organism evidence="2 3">
    <name type="scientific">Alistipes indistinctus YIT 12060</name>
    <dbReference type="NCBI Taxonomy" id="742725"/>
    <lineage>
        <taxon>Bacteria</taxon>
        <taxon>Pseudomonadati</taxon>
        <taxon>Bacteroidota</taxon>
        <taxon>Bacteroidia</taxon>
        <taxon>Bacteroidales</taxon>
        <taxon>Rikenellaceae</taxon>
        <taxon>Alistipes</taxon>
    </lineage>
</organism>
<dbReference type="PATRIC" id="fig|742725.3.peg.167"/>
<dbReference type="EMBL" id="ADLD01000003">
    <property type="protein sequence ID" value="EHB93377.1"/>
    <property type="molecule type" value="Genomic_DNA"/>
</dbReference>
<gene>
    <name evidence="2" type="ORF">HMPREF9450_00148</name>
</gene>
<dbReference type="RefSeq" id="WP_009132954.1">
    <property type="nucleotide sequence ID" value="NZ_CP102250.1"/>
</dbReference>
<dbReference type="Pfam" id="PF01882">
    <property type="entry name" value="DUF58"/>
    <property type="match status" value="1"/>
</dbReference>
<accession>G5H5D8</accession>
<dbReference type="SUPFAM" id="SSF53300">
    <property type="entry name" value="vWA-like"/>
    <property type="match status" value="1"/>
</dbReference>
<name>G5H5D8_9BACT</name>
<proteinExistence type="predicted"/>
<evidence type="ECO:0000259" key="1">
    <source>
        <dbReference type="Pfam" id="PF01882"/>
    </source>
</evidence>
<protein>
    <recommendedName>
        <fullName evidence="1">DUF58 domain-containing protein</fullName>
    </recommendedName>
</protein>
<dbReference type="InterPro" id="IPR036465">
    <property type="entry name" value="vWFA_dom_sf"/>
</dbReference>
<keyword evidence="3" id="KW-1185">Reference proteome</keyword>
<evidence type="ECO:0000313" key="2">
    <source>
        <dbReference type="EMBL" id="EHB93377.1"/>
    </source>
</evidence>
<dbReference type="PANTHER" id="PTHR33608:SF6">
    <property type="entry name" value="BLL2464 PROTEIN"/>
    <property type="match status" value="1"/>
</dbReference>
<sequence>MSENSNDILRQVRKIEIKTRGLSNDIFAGQYHSAFKGRGMAFSEVREYRVGDDVRDIDWNVTARSRSPHVKVYEEERELTMMLLVDVSGSRMFGSTTKLKKNLITEIAAVLAFSATENNDKVGCIFFSDRVEKFIPPKKGRSHILMIIRELIEFTPADRGTDVGEALRYLTNVLKKRSTAFVLSDFMDCDGVERARFEDPLKIASGKHDLVGIRIYDRREEALPDVGILELQDAETGENVWVDTSSASTRGAYADHWQRTNALIDRTLSRCRVDNVRIATDEDYVKSLMKLFKRR</sequence>
<dbReference type="AlphaFoldDB" id="G5H5D8"/>
<dbReference type="InterPro" id="IPR002881">
    <property type="entry name" value="DUF58"/>
</dbReference>
<dbReference type="GeneID" id="92816574"/>
<dbReference type="Proteomes" id="UP000006008">
    <property type="component" value="Unassembled WGS sequence"/>
</dbReference>
<evidence type="ECO:0000313" key="3">
    <source>
        <dbReference type="Proteomes" id="UP000006008"/>
    </source>
</evidence>
<dbReference type="PANTHER" id="PTHR33608">
    <property type="entry name" value="BLL2464 PROTEIN"/>
    <property type="match status" value="1"/>
</dbReference>
<dbReference type="HOGENOM" id="CLU_054927_2_0_10"/>
<feature type="domain" description="DUF58" evidence="1">
    <location>
        <begin position="44"/>
        <end position="259"/>
    </location>
</feature>
<dbReference type="Gene3D" id="3.40.50.410">
    <property type="entry name" value="von Willebrand factor, type A domain"/>
    <property type="match status" value="1"/>
</dbReference>